<dbReference type="InterPro" id="IPR012340">
    <property type="entry name" value="NA-bd_OB-fold"/>
</dbReference>
<dbReference type="SUPFAM" id="SSF50249">
    <property type="entry name" value="Nucleic acid-binding proteins"/>
    <property type="match status" value="1"/>
</dbReference>
<evidence type="ECO:0000259" key="2">
    <source>
        <dbReference type="Pfam" id="PF08646"/>
    </source>
</evidence>
<comment type="caution">
    <text evidence="3">The sequence shown here is derived from an EMBL/GenBank/DDBJ whole genome shotgun (WGS) entry which is preliminary data.</text>
</comment>
<evidence type="ECO:0000313" key="3">
    <source>
        <dbReference type="EMBL" id="KAF5730753.1"/>
    </source>
</evidence>
<dbReference type="InParanoid" id="A0A7J7C9E0"/>
<protein>
    <recommendedName>
        <fullName evidence="2">Replication factor A C-terminal domain-containing protein</fullName>
    </recommendedName>
</protein>
<feature type="region of interest" description="Disordered" evidence="1">
    <location>
        <begin position="104"/>
        <end position="168"/>
    </location>
</feature>
<evidence type="ECO:0000313" key="4">
    <source>
        <dbReference type="Proteomes" id="UP000593562"/>
    </source>
</evidence>
<dbReference type="OrthoDB" id="1721399at2759"/>
<accession>A0A7J7C9E0</accession>
<dbReference type="AlphaFoldDB" id="A0A7J7C9E0"/>
<feature type="domain" description="Replication factor A C-terminal" evidence="2">
    <location>
        <begin position="5"/>
        <end position="109"/>
    </location>
</feature>
<organism evidence="3 4">
    <name type="scientific">Tripterygium wilfordii</name>
    <name type="common">Thunder God vine</name>
    <dbReference type="NCBI Taxonomy" id="458696"/>
    <lineage>
        <taxon>Eukaryota</taxon>
        <taxon>Viridiplantae</taxon>
        <taxon>Streptophyta</taxon>
        <taxon>Embryophyta</taxon>
        <taxon>Tracheophyta</taxon>
        <taxon>Spermatophyta</taxon>
        <taxon>Magnoliopsida</taxon>
        <taxon>eudicotyledons</taxon>
        <taxon>Gunneridae</taxon>
        <taxon>Pentapetalae</taxon>
        <taxon>rosids</taxon>
        <taxon>fabids</taxon>
        <taxon>Celastrales</taxon>
        <taxon>Celastraceae</taxon>
        <taxon>Tripterygium</taxon>
    </lineage>
</organism>
<evidence type="ECO:0000256" key="1">
    <source>
        <dbReference type="SAM" id="MobiDB-lite"/>
    </source>
</evidence>
<dbReference type="PANTHER" id="PTHR47165:SF4">
    <property type="entry name" value="OS03G0429900 PROTEIN"/>
    <property type="match status" value="1"/>
</dbReference>
<dbReference type="EMBL" id="JAAARO010000019">
    <property type="protein sequence ID" value="KAF5730753.1"/>
    <property type="molecule type" value="Genomic_DNA"/>
</dbReference>
<sequence length="168" mass="19137">MVPREKDYHCENCDRSSIFPTVSFKVEVEVVDSTGTAGFTMFEREVEKLLHVSATGLLSQNNGDMKEVPQRLNDLCGQKLIFQIRISDKQFKNGWERFTVTKIFNPDNEPDQQKGKEINRGSDYKRLKRMQDLPGPSSQDKEKNKASDSTQPNDDDSGEKPTGENNAY</sequence>
<dbReference type="PANTHER" id="PTHR47165">
    <property type="entry name" value="OS03G0429900 PROTEIN"/>
    <property type="match status" value="1"/>
</dbReference>
<dbReference type="Gene3D" id="2.40.50.140">
    <property type="entry name" value="Nucleic acid-binding proteins"/>
    <property type="match status" value="1"/>
</dbReference>
<dbReference type="Proteomes" id="UP000593562">
    <property type="component" value="Unassembled WGS sequence"/>
</dbReference>
<keyword evidence="4" id="KW-1185">Reference proteome</keyword>
<dbReference type="InterPro" id="IPR013955">
    <property type="entry name" value="Rep_factor-A_C"/>
</dbReference>
<dbReference type="Pfam" id="PF08646">
    <property type="entry name" value="Rep_fac-A_C"/>
    <property type="match status" value="1"/>
</dbReference>
<feature type="compositionally biased region" description="Basic and acidic residues" evidence="1">
    <location>
        <begin position="111"/>
        <end position="131"/>
    </location>
</feature>
<reference evidence="3 4" key="1">
    <citation type="journal article" date="2020" name="Nat. Commun.">
        <title>Genome of Tripterygium wilfordii and identification of cytochrome P450 involved in triptolide biosynthesis.</title>
        <authorList>
            <person name="Tu L."/>
            <person name="Su P."/>
            <person name="Zhang Z."/>
            <person name="Gao L."/>
            <person name="Wang J."/>
            <person name="Hu T."/>
            <person name="Zhou J."/>
            <person name="Zhang Y."/>
            <person name="Zhao Y."/>
            <person name="Liu Y."/>
            <person name="Song Y."/>
            <person name="Tong Y."/>
            <person name="Lu Y."/>
            <person name="Yang J."/>
            <person name="Xu C."/>
            <person name="Jia M."/>
            <person name="Peters R.J."/>
            <person name="Huang L."/>
            <person name="Gao W."/>
        </authorList>
    </citation>
    <scope>NUCLEOTIDE SEQUENCE [LARGE SCALE GENOMIC DNA]</scope>
    <source>
        <strain evidence="4">cv. XIE 37</strain>
        <tissue evidence="3">Leaf</tissue>
    </source>
</reference>
<name>A0A7J7C9E0_TRIWF</name>
<proteinExistence type="predicted"/>
<gene>
    <name evidence="3" type="ORF">HS088_TW19G00349</name>
</gene>